<name>A0A345YKE1_9MICO</name>
<proteinExistence type="predicted"/>
<keyword evidence="1" id="KW-1133">Transmembrane helix</keyword>
<organism evidence="3 5">
    <name type="scientific">Brachybacterium saurashtrense</name>
    <dbReference type="NCBI Taxonomy" id="556288"/>
    <lineage>
        <taxon>Bacteria</taxon>
        <taxon>Bacillati</taxon>
        <taxon>Actinomycetota</taxon>
        <taxon>Actinomycetes</taxon>
        <taxon>Micrococcales</taxon>
        <taxon>Dermabacteraceae</taxon>
        <taxon>Brachybacterium</taxon>
    </lineage>
</organism>
<dbReference type="KEGG" id="bsau:DWV08_01320"/>
<evidence type="ECO:0008006" key="6">
    <source>
        <dbReference type="Google" id="ProtNLM"/>
    </source>
</evidence>
<reference evidence="3 5" key="2">
    <citation type="submission" date="2018-08" db="EMBL/GenBank/DDBJ databases">
        <title>Brachybacterium saurashtrense DSM 23186.</title>
        <authorList>
            <person name="Li Y."/>
        </authorList>
    </citation>
    <scope>NUCLEOTIDE SEQUENCE [LARGE SCALE GENOMIC DNA]</scope>
    <source>
        <strain evidence="3 5">DSM 23186</strain>
    </source>
</reference>
<evidence type="ECO:0000313" key="2">
    <source>
        <dbReference type="EMBL" id="AXK44393.1"/>
    </source>
</evidence>
<feature type="transmembrane region" description="Helical" evidence="1">
    <location>
        <begin position="53"/>
        <end position="81"/>
    </location>
</feature>
<dbReference type="RefSeq" id="WP_115412148.1">
    <property type="nucleotide sequence ID" value="NZ_CP031356.1"/>
</dbReference>
<sequence>MTAPTSGYDIEAIKKKALIWTIAGFLCGGIIAGVLGLLGYLKADQEPETAQKFTKWAMIVTIIVAALYVLLIIGSIVLGALGAASGY</sequence>
<gene>
    <name evidence="2" type="ORF">DWV08_01320</name>
    <name evidence="3" type="ORF">DXU92_06450</name>
</gene>
<feature type="transmembrane region" description="Helical" evidence="1">
    <location>
        <begin position="17"/>
        <end position="41"/>
    </location>
</feature>
<dbReference type="EMBL" id="CP031356">
    <property type="protein sequence ID" value="AXK44393.1"/>
    <property type="molecule type" value="Genomic_DNA"/>
</dbReference>
<dbReference type="EMBL" id="QSWH01000003">
    <property type="protein sequence ID" value="RRR23004.1"/>
    <property type="molecule type" value="Genomic_DNA"/>
</dbReference>
<protein>
    <recommendedName>
        <fullName evidence="6">DUF4190 domain-containing protein</fullName>
    </recommendedName>
</protein>
<keyword evidence="1" id="KW-0812">Transmembrane</keyword>
<evidence type="ECO:0000313" key="5">
    <source>
        <dbReference type="Proteomes" id="UP000282185"/>
    </source>
</evidence>
<dbReference type="AlphaFoldDB" id="A0A345YKE1"/>
<dbReference type="Proteomes" id="UP000282185">
    <property type="component" value="Unassembled WGS sequence"/>
</dbReference>
<keyword evidence="4" id="KW-1185">Reference proteome</keyword>
<reference evidence="2 4" key="1">
    <citation type="submission" date="2018-07" db="EMBL/GenBank/DDBJ databases">
        <title>Brachybacterium saurashtrense DSM 23186 genome sequence.</title>
        <authorList>
            <person name="Guo L."/>
        </authorList>
    </citation>
    <scope>NUCLEOTIDE SEQUENCE [LARGE SCALE GENOMIC DNA]</scope>
    <source>
        <strain evidence="2 4">DSM 23186</strain>
    </source>
</reference>
<evidence type="ECO:0000313" key="3">
    <source>
        <dbReference type="EMBL" id="RRR23004.1"/>
    </source>
</evidence>
<dbReference type="Proteomes" id="UP000254236">
    <property type="component" value="Chromosome"/>
</dbReference>
<keyword evidence="1" id="KW-0472">Membrane</keyword>
<evidence type="ECO:0000256" key="1">
    <source>
        <dbReference type="SAM" id="Phobius"/>
    </source>
</evidence>
<accession>A0A345YKE1</accession>
<evidence type="ECO:0000313" key="4">
    <source>
        <dbReference type="Proteomes" id="UP000254236"/>
    </source>
</evidence>